<dbReference type="FunFam" id="1.10.10.10:FF:000001">
    <property type="entry name" value="LysR family transcriptional regulator"/>
    <property type="match status" value="1"/>
</dbReference>
<dbReference type="InterPro" id="IPR036390">
    <property type="entry name" value="WH_DNA-bd_sf"/>
</dbReference>
<dbReference type="SUPFAM" id="SSF53850">
    <property type="entry name" value="Periplasmic binding protein-like II"/>
    <property type="match status" value="1"/>
</dbReference>
<dbReference type="InterPro" id="IPR000847">
    <property type="entry name" value="LysR_HTH_N"/>
</dbReference>
<dbReference type="PANTHER" id="PTHR30126:SF64">
    <property type="entry name" value="HTH-TYPE TRANSCRIPTIONAL REGULATOR CITR"/>
    <property type="match status" value="1"/>
</dbReference>
<sequence length="292" mass="33383">MDNNLELYKIFYTVASCGNISLASEKLYISQPAVSKSIKKLEAALGITLFSRNSRGVKLTEEGMVFYQYIERALNEINVGEKVIDKLKNKEAGIIKLGVSTTLCKHFLIPKLKRFIKEYPHIEVKIINKTPYETLKILENGELDMVIISEPPEKDFYNFIELYEIQDIFVAEKNYLESLNIKNYNDIFPFATLMLMESGNISRGYIDKYFKNNNIVIKPEIEVSNMDLLIEFAKIGLGVTAVIKNFIKNELKEGKLVEIPITPPIPKRNIGVVYHKNIPLSVAAETFLKYLV</sequence>
<proteinExistence type="inferred from homology"/>
<dbReference type="GO" id="GO:0003700">
    <property type="term" value="F:DNA-binding transcription factor activity"/>
    <property type="evidence" value="ECO:0007669"/>
    <property type="project" value="InterPro"/>
</dbReference>
<dbReference type="Gene3D" id="3.40.190.290">
    <property type="match status" value="1"/>
</dbReference>
<dbReference type="CDD" id="cd05466">
    <property type="entry name" value="PBP2_LTTR_substrate"/>
    <property type="match status" value="1"/>
</dbReference>
<dbReference type="GO" id="GO:0000976">
    <property type="term" value="F:transcription cis-regulatory region binding"/>
    <property type="evidence" value="ECO:0007669"/>
    <property type="project" value="TreeGrafter"/>
</dbReference>
<dbReference type="SUPFAM" id="SSF46785">
    <property type="entry name" value="Winged helix' DNA-binding domain"/>
    <property type="match status" value="1"/>
</dbReference>
<evidence type="ECO:0000256" key="4">
    <source>
        <dbReference type="ARBA" id="ARBA00023163"/>
    </source>
</evidence>
<dbReference type="Pfam" id="PF03466">
    <property type="entry name" value="LysR_substrate"/>
    <property type="match status" value="1"/>
</dbReference>
<keyword evidence="4" id="KW-0804">Transcription</keyword>
<name>A0A0L6Z6X0_9CLOT</name>
<dbReference type="PATRIC" id="fig|1121318.3.peg.3000"/>
<dbReference type="RefSeq" id="WP_052222458.1">
    <property type="nucleotide sequence ID" value="NZ_LHUR01000036.1"/>
</dbReference>
<evidence type="ECO:0000256" key="1">
    <source>
        <dbReference type="ARBA" id="ARBA00009437"/>
    </source>
</evidence>
<keyword evidence="2" id="KW-0805">Transcription regulation</keyword>
<gene>
    <name evidence="6" type="primary">cynR_2</name>
    <name evidence="6" type="ORF">CLHOM_29880</name>
</gene>
<evidence type="ECO:0000259" key="5">
    <source>
        <dbReference type="PROSITE" id="PS50931"/>
    </source>
</evidence>
<dbReference type="EMBL" id="LHUR01000036">
    <property type="protein sequence ID" value="KOA18704.1"/>
    <property type="molecule type" value="Genomic_DNA"/>
</dbReference>
<reference evidence="7" key="1">
    <citation type="submission" date="2015-08" db="EMBL/GenBank/DDBJ databases">
        <title>Genome sequence of the strict anaerobe Clostridium homopropionicum LuHBu1 (DSM 5847T).</title>
        <authorList>
            <person name="Poehlein A."/>
            <person name="Beck M."/>
            <person name="Schiel-Bengelsdorf B."/>
            <person name="Bengelsdorf F.R."/>
            <person name="Daniel R."/>
            <person name="Duerre P."/>
        </authorList>
    </citation>
    <scope>NUCLEOTIDE SEQUENCE [LARGE SCALE GENOMIC DNA]</scope>
    <source>
        <strain evidence="7">DSM 5847</strain>
    </source>
</reference>
<dbReference type="Pfam" id="PF00126">
    <property type="entry name" value="HTH_1"/>
    <property type="match status" value="1"/>
</dbReference>
<dbReference type="PRINTS" id="PR00039">
    <property type="entry name" value="HTHLYSR"/>
</dbReference>
<evidence type="ECO:0000313" key="7">
    <source>
        <dbReference type="Proteomes" id="UP000037043"/>
    </source>
</evidence>
<evidence type="ECO:0000256" key="2">
    <source>
        <dbReference type="ARBA" id="ARBA00023015"/>
    </source>
</evidence>
<comment type="caution">
    <text evidence="6">The sequence shown here is derived from an EMBL/GenBank/DDBJ whole genome shotgun (WGS) entry which is preliminary data.</text>
</comment>
<dbReference type="InterPro" id="IPR036388">
    <property type="entry name" value="WH-like_DNA-bd_sf"/>
</dbReference>
<dbReference type="PANTHER" id="PTHR30126">
    <property type="entry name" value="HTH-TYPE TRANSCRIPTIONAL REGULATOR"/>
    <property type="match status" value="1"/>
</dbReference>
<organism evidence="6 7">
    <name type="scientific">Clostridium homopropionicum DSM 5847</name>
    <dbReference type="NCBI Taxonomy" id="1121318"/>
    <lineage>
        <taxon>Bacteria</taxon>
        <taxon>Bacillati</taxon>
        <taxon>Bacillota</taxon>
        <taxon>Clostridia</taxon>
        <taxon>Eubacteriales</taxon>
        <taxon>Clostridiaceae</taxon>
        <taxon>Clostridium</taxon>
    </lineage>
</organism>
<dbReference type="STRING" id="36844.SAMN04488501_110125"/>
<dbReference type="Gene3D" id="1.10.10.10">
    <property type="entry name" value="Winged helix-like DNA-binding domain superfamily/Winged helix DNA-binding domain"/>
    <property type="match status" value="1"/>
</dbReference>
<evidence type="ECO:0000313" key="6">
    <source>
        <dbReference type="EMBL" id="KOA18704.1"/>
    </source>
</evidence>
<feature type="domain" description="HTH lysR-type" evidence="5">
    <location>
        <begin position="1"/>
        <end position="60"/>
    </location>
</feature>
<dbReference type="InterPro" id="IPR005119">
    <property type="entry name" value="LysR_subst-bd"/>
</dbReference>
<protein>
    <submittedName>
        <fullName evidence="6">HTH-type transcriptional regulator CynR</fullName>
    </submittedName>
</protein>
<accession>A0A0L6Z6X0</accession>
<dbReference type="Proteomes" id="UP000037043">
    <property type="component" value="Unassembled WGS sequence"/>
</dbReference>
<dbReference type="AlphaFoldDB" id="A0A0L6Z6X0"/>
<comment type="similarity">
    <text evidence="1">Belongs to the LysR transcriptional regulatory family.</text>
</comment>
<dbReference type="PROSITE" id="PS50931">
    <property type="entry name" value="HTH_LYSR"/>
    <property type="match status" value="1"/>
</dbReference>
<evidence type="ECO:0000256" key="3">
    <source>
        <dbReference type="ARBA" id="ARBA00023125"/>
    </source>
</evidence>
<keyword evidence="3" id="KW-0238">DNA-binding</keyword>
<keyword evidence="7" id="KW-1185">Reference proteome</keyword>